<dbReference type="InterPro" id="IPR036388">
    <property type="entry name" value="WH-like_DNA-bd_sf"/>
</dbReference>
<gene>
    <name evidence="5" type="ORF">LC20004_09235</name>
</gene>
<protein>
    <submittedName>
        <fullName evidence="5">MarR family transcriptional regulator</fullName>
    </submittedName>
</protein>
<evidence type="ECO:0000313" key="6">
    <source>
        <dbReference type="Proteomes" id="UP000223559"/>
    </source>
</evidence>
<sequence length="234" mass="27095">MSELSDNLMKQLRFITQASNAFMHEHKQKLTGQQRVLAILLHADHLNQRDLTAILALRPSSLAELLKKMEQNGDIIRNEDTTDKRSKLVTLTAQGRQKAQKNADQKTADYSEIFFKGLDETQQQQLSAYLTQISNGWPDDLQQEAQRFVDPLDRLQMMQEMHQSFMAQYADPENLSPTQLKQLKTQMRQMMHNMHQSGHHGMHGMGSDHCQHHGGHHTDFNGPHPFKKDEWQDF</sequence>
<dbReference type="AlphaFoldDB" id="A0A2D1KPS1"/>
<keyword evidence="6" id="KW-1185">Reference proteome</keyword>
<evidence type="ECO:0000256" key="2">
    <source>
        <dbReference type="ARBA" id="ARBA00023125"/>
    </source>
</evidence>
<dbReference type="PANTHER" id="PTHR42756:SF1">
    <property type="entry name" value="TRANSCRIPTIONAL REPRESSOR OF EMRAB OPERON"/>
    <property type="match status" value="1"/>
</dbReference>
<feature type="region of interest" description="Disordered" evidence="4">
    <location>
        <begin position="196"/>
        <end position="234"/>
    </location>
</feature>
<dbReference type="PANTHER" id="PTHR42756">
    <property type="entry name" value="TRANSCRIPTIONAL REGULATOR, MARR"/>
    <property type="match status" value="1"/>
</dbReference>
<dbReference type="InterPro" id="IPR036390">
    <property type="entry name" value="WH_DNA-bd_sf"/>
</dbReference>
<name>A0A2D1KPS1_9LACO</name>
<dbReference type="PROSITE" id="PS50995">
    <property type="entry name" value="HTH_MARR_2"/>
    <property type="match status" value="1"/>
</dbReference>
<dbReference type="RefSeq" id="WP_010014375.1">
    <property type="nucleotide sequence ID" value="NZ_AEOS01000289.1"/>
</dbReference>
<reference evidence="5 6" key="1">
    <citation type="submission" date="2016-10" db="EMBL/GenBank/DDBJ databases">
        <title>The whole genome sequencing and assembly of L. cotyniformis subsp. torquens DSM 20004 strain.</title>
        <authorList>
            <person name="Park M.-K."/>
            <person name="Lee Y.-J."/>
            <person name="Yi H."/>
            <person name="Bahn Y.-S."/>
            <person name="Kim J.F."/>
            <person name="Lee D.-W."/>
        </authorList>
    </citation>
    <scope>NUCLEOTIDE SEQUENCE [LARGE SCALE GENOMIC DNA]</scope>
    <source>
        <strain evidence="5 6">DSM 20004</strain>
    </source>
</reference>
<dbReference type="Gene3D" id="1.10.10.10">
    <property type="entry name" value="Winged helix-like DNA-binding domain superfamily/Winged helix DNA-binding domain"/>
    <property type="match status" value="1"/>
</dbReference>
<keyword evidence="3" id="KW-0804">Transcription</keyword>
<accession>A0A2D1KPS1</accession>
<dbReference type="EMBL" id="CP017697">
    <property type="protein sequence ID" value="ATO44091.1"/>
    <property type="molecule type" value="Genomic_DNA"/>
</dbReference>
<evidence type="ECO:0000313" key="5">
    <source>
        <dbReference type="EMBL" id="ATO44091.1"/>
    </source>
</evidence>
<proteinExistence type="predicted"/>
<evidence type="ECO:0000256" key="3">
    <source>
        <dbReference type="ARBA" id="ARBA00023163"/>
    </source>
</evidence>
<evidence type="ECO:0000256" key="4">
    <source>
        <dbReference type="SAM" id="MobiDB-lite"/>
    </source>
</evidence>
<dbReference type="OrthoDB" id="3254893at2"/>
<dbReference type="GO" id="GO:0003700">
    <property type="term" value="F:DNA-binding transcription factor activity"/>
    <property type="evidence" value="ECO:0007669"/>
    <property type="project" value="InterPro"/>
</dbReference>
<dbReference type="GO" id="GO:0003677">
    <property type="term" value="F:DNA binding"/>
    <property type="evidence" value="ECO:0007669"/>
    <property type="project" value="UniProtKB-KW"/>
</dbReference>
<keyword evidence="1" id="KW-0805">Transcription regulation</keyword>
<dbReference type="InterPro" id="IPR000835">
    <property type="entry name" value="HTH_MarR-typ"/>
</dbReference>
<dbReference type="Proteomes" id="UP000223559">
    <property type="component" value="Chromosome"/>
</dbReference>
<keyword evidence="2" id="KW-0238">DNA-binding</keyword>
<organism evidence="5 6">
    <name type="scientific">Loigolactobacillus coryniformis subsp. torquens DSM 20004 = KCTC 3535</name>
    <dbReference type="NCBI Taxonomy" id="1423822"/>
    <lineage>
        <taxon>Bacteria</taxon>
        <taxon>Bacillati</taxon>
        <taxon>Bacillota</taxon>
        <taxon>Bacilli</taxon>
        <taxon>Lactobacillales</taxon>
        <taxon>Lactobacillaceae</taxon>
        <taxon>Loigolactobacillus</taxon>
    </lineage>
</organism>
<dbReference type="SMART" id="SM00347">
    <property type="entry name" value="HTH_MARR"/>
    <property type="match status" value="1"/>
</dbReference>
<evidence type="ECO:0000256" key="1">
    <source>
        <dbReference type="ARBA" id="ARBA00023015"/>
    </source>
</evidence>
<dbReference type="SUPFAM" id="SSF46785">
    <property type="entry name" value="Winged helix' DNA-binding domain"/>
    <property type="match status" value="1"/>
</dbReference>
<dbReference type="Pfam" id="PF01047">
    <property type="entry name" value="MarR"/>
    <property type="match status" value="1"/>
</dbReference>
<dbReference type="KEGG" id="lcy:LC20004_09235"/>